<reference evidence="2" key="1">
    <citation type="journal article" date="2020" name="Fungal Divers.">
        <title>Resolving the Mortierellaceae phylogeny through synthesis of multi-gene phylogenetics and phylogenomics.</title>
        <authorList>
            <person name="Vandepol N."/>
            <person name="Liber J."/>
            <person name="Desiro A."/>
            <person name="Na H."/>
            <person name="Kennedy M."/>
            <person name="Barry K."/>
            <person name="Grigoriev I.V."/>
            <person name="Miller A.N."/>
            <person name="O'Donnell K."/>
            <person name="Stajich J.E."/>
            <person name="Bonito G."/>
        </authorList>
    </citation>
    <scope>NUCLEOTIDE SEQUENCE</scope>
    <source>
        <strain evidence="2">NVP60</strain>
    </source>
</reference>
<dbReference type="OrthoDB" id="2422986at2759"/>
<dbReference type="SUPFAM" id="SSF48371">
    <property type="entry name" value="ARM repeat"/>
    <property type="match status" value="1"/>
</dbReference>
<gene>
    <name evidence="2" type="ORF">BGZ97_007559</name>
</gene>
<dbReference type="Proteomes" id="UP000823405">
    <property type="component" value="Unassembled WGS sequence"/>
</dbReference>
<dbReference type="InterPro" id="IPR011990">
    <property type="entry name" value="TPR-like_helical_dom_sf"/>
</dbReference>
<evidence type="ECO:0000313" key="3">
    <source>
        <dbReference type="Proteomes" id="UP000823405"/>
    </source>
</evidence>
<organism evidence="2 3">
    <name type="scientific">Linnemannia gamsii</name>
    <dbReference type="NCBI Taxonomy" id="64522"/>
    <lineage>
        <taxon>Eukaryota</taxon>
        <taxon>Fungi</taxon>
        <taxon>Fungi incertae sedis</taxon>
        <taxon>Mucoromycota</taxon>
        <taxon>Mortierellomycotina</taxon>
        <taxon>Mortierellomycetes</taxon>
        <taxon>Mortierellales</taxon>
        <taxon>Mortierellaceae</taxon>
        <taxon>Linnemannia</taxon>
    </lineage>
</organism>
<accession>A0A9P6REQ4</accession>
<dbReference type="Pfam" id="PF23948">
    <property type="entry name" value="ARM_5"/>
    <property type="match status" value="1"/>
</dbReference>
<dbReference type="Gene3D" id="1.25.40.10">
    <property type="entry name" value="Tetratricopeptide repeat domain"/>
    <property type="match status" value="1"/>
</dbReference>
<dbReference type="AlphaFoldDB" id="A0A9P6REQ4"/>
<evidence type="ECO:0000259" key="1">
    <source>
        <dbReference type="Pfam" id="PF23948"/>
    </source>
</evidence>
<comment type="caution">
    <text evidence="2">The sequence shown here is derived from an EMBL/GenBank/DDBJ whole genome shotgun (WGS) entry which is preliminary data.</text>
</comment>
<sequence length="616" mass="68042">MLSRLTHATPTSVNLELAQSYLKEGRYHKEAEHLETAFVLYEHAKASLVKVADERHVTPLSQVKDALRKAQAPQTPEDQALRDDLAAIYLERGEVLEAMGKLDKAKASYEKAQTWGHLEAQSKLSPSPRPSSTFGSIKGVFLSPAASFAIPSLSPTLQSQENAVSDTPQIALQLFAKNLPRPVADHELPEVDDRLTSTAQLAYCLSLLSETALSSETLEKKERLWLQATANNPEERERLHTLATDLIRAFSNDELKDEETVAEILCVAPALKLDNFNQLLKVFVEGVSQPLLLDFHLVEGLARLIQSAARGSLKPDDLVKILDLLNTRLQETHGQSGDNIYQLTRTVANVLDAMADSQVTGLDREKLHAPLAGSMEGLQESGDPYLVYKAAYASQALLYVPDNEGPWDAAWRRTSTVLGGIAGVATAVKAFDLKGFVEGLQNIQQGVTDVVGAVQILKDGFDGVVSLYESGLSLRESLQEGFSFTRKNAWYRELRGSDVLLQNGLFKEFEGLVRTVLCRRHPAFQWGVCERLGQIAANPLWDADTRQSALNFLSELYTNDTEWDQQADVKQWIIKILLHLSDKSMKSVSAAAAKTMLVKLEKTGDAATQELYNNIH</sequence>
<proteinExistence type="predicted"/>
<protein>
    <recommendedName>
        <fullName evidence="1">Arm-like repeat domain-containing protein</fullName>
    </recommendedName>
</protein>
<dbReference type="InterPro" id="IPR056251">
    <property type="entry name" value="Arm_rpt_dom"/>
</dbReference>
<dbReference type="SUPFAM" id="SSF48452">
    <property type="entry name" value="TPR-like"/>
    <property type="match status" value="1"/>
</dbReference>
<feature type="domain" description="Arm-like repeat" evidence="1">
    <location>
        <begin position="226"/>
        <end position="602"/>
    </location>
</feature>
<keyword evidence="3" id="KW-1185">Reference proteome</keyword>
<name>A0A9P6REQ4_9FUNG</name>
<evidence type="ECO:0000313" key="2">
    <source>
        <dbReference type="EMBL" id="KAG0316017.1"/>
    </source>
</evidence>
<dbReference type="EMBL" id="JAAAIN010000337">
    <property type="protein sequence ID" value="KAG0316017.1"/>
    <property type="molecule type" value="Genomic_DNA"/>
</dbReference>
<dbReference type="InterPro" id="IPR016024">
    <property type="entry name" value="ARM-type_fold"/>
</dbReference>